<dbReference type="PANTHER" id="PTHR31302">
    <property type="entry name" value="TRANSMEMBRANE PROTEIN WITH METALLOPHOSPHOESTERASE DOMAIN-RELATED"/>
    <property type="match status" value="1"/>
</dbReference>
<sequence>MHSKLPKSIKANLNSPGIKIRGGITLFLFILVLAFYNIYDNNRVITIEQTIQIENLPKDFEGFTILQISDLHERVFGDKQEKLLKVINSHDYDAIVFTGDILDKPSSTNYEPFYTLIEGISNKEIALFVPGNRDPQSFILDEGATLEKGEFIKGMEERGVNLLNSVQKVEKGNSMLYFTYFENSILKGQMKSRKGSINKLQKELSTLDTLNESDILIALNHYPIPDERIDYLRSKREYNFRNYDLIIAGHYHGGQFRVPLIGALFVPEQYYLWGGIFPPRDRVKGLWDYLGIKQYVSAGLGSSDAILFMKFRFLNTPEINVLRLQGKNDR</sequence>
<reference evidence="3 4" key="1">
    <citation type="submission" date="2015-09" db="EMBL/GenBank/DDBJ databases">
        <title>Genome sequencing project for genomic taxonomy and phylogenomics of Bacillus-like bacteria.</title>
        <authorList>
            <person name="Liu B."/>
            <person name="Wang J."/>
            <person name="Zhu Y."/>
            <person name="Liu G."/>
            <person name="Chen Q."/>
            <person name="Chen Z."/>
            <person name="Lan J."/>
            <person name="Che J."/>
            <person name="Ge C."/>
            <person name="Shi H."/>
            <person name="Pan Z."/>
            <person name="Liu X."/>
        </authorList>
    </citation>
    <scope>NUCLEOTIDE SEQUENCE [LARGE SCALE GENOMIC DNA]</scope>
    <source>
        <strain evidence="3 4">FJAT-18043</strain>
    </source>
</reference>
<dbReference type="Gene3D" id="3.60.21.10">
    <property type="match status" value="1"/>
</dbReference>
<feature type="domain" description="Calcineurin-like phosphoesterase" evidence="2">
    <location>
        <begin position="64"/>
        <end position="253"/>
    </location>
</feature>
<dbReference type="Proteomes" id="UP000050996">
    <property type="component" value="Unassembled WGS sequence"/>
</dbReference>
<dbReference type="EMBL" id="LJIX01000006">
    <property type="protein sequence ID" value="KQL17965.1"/>
    <property type="molecule type" value="Genomic_DNA"/>
</dbReference>
<organism evidence="3 4">
    <name type="scientific">Cytobacillus solani</name>
    <dbReference type="NCBI Taxonomy" id="1637975"/>
    <lineage>
        <taxon>Bacteria</taxon>
        <taxon>Bacillati</taxon>
        <taxon>Bacillota</taxon>
        <taxon>Bacilli</taxon>
        <taxon>Bacillales</taxon>
        <taxon>Bacillaceae</taxon>
        <taxon>Cytobacillus</taxon>
    </lineage>
</organism>
<keyword evidence="1" id="KW-1133">Transmembrane helix</keyword>
<dbReference type="STRING" id="1637975.AN957_04635"/>
<dbReference type="InterPro" id="IPR029052">
    <property type="entry name" value="Metallo-depent_PP-like"/>
</dbReference>
<evidence type="ECO:0000313" key="3">
    <source>
        <dbReference type="EMBL" id="KQL17965.1"/>
    </source>
</evidence>
<gene>
    <name evidence="3" type="ORF">AN957_04635</name>
</gene>
<dbReference type="GO" id="GO:0016787">
    <property type="term" value="F:hydrolase activity"/>
    <property type="evidence" value="ECO:0007669"/>
    <property type="project" value="InterPro"/>
</dbReference>
<evidence type="ECO:0000313" key="4">
    <source>
        <dbReference type="Proteomes" id="UP000050996"/>
    </source>
</evidence>
<evidence type="ECO:0000259" key="2">
    <source>
        <dbReference type="Pfam" id="PF00149"/>
    </source>
</evidence>
<dbReference type="AlphaFoldDB" id="A0A0Q3T3G5"/>
<dbReference type="RefSeq" id="WP_053479070.1">
    <property type="nucleotide sequence ID" value="NZ_CP041305.1"/>
</dbReference>
<dbReference type="InterPro" id="IPR051158">
    <property type="entry name" value="Metallophosphoesterase_sf"/>
</dbReference>
<dbReference type="InterPro" id="IPR004843">
    <property type="entry name" value="Calcineurin-like_PHP"/>
</dbReference>
<keyword evidence="1" id="KW-0812">Transmembrane</keyword>
<name>A0A0Q3T3G5_9BACI</name>
<proteinExistence type="predicted"/>
<accession>A0A0Q3T3G5</accession>
<dbReference type="PATRIC" id="fig|1637975.4.peg.614"/>
<comment type="caution">
    <text evidence="3">The sequence shown here is derived from an EMBL/GenBank/DDBJ whole genome shotgun (WGS) entry which is preliminary data.</text>
</comment>
<dbReference type="PANTHER" id="PTHR31302:SF0">
    <property type="entry name" value="TRANSMEMBRANE PROTEIN WITH METALLOPHOSPHOESTERASE DOMAIN"/>
    <property type="match status" value="1"/>
</dbReference>
<dbReference type="SUPFAM" id="SSF56300">
    <property type="entry name" value="Metallo-dependent phosphatases"/>
    <property type="match status" value="1"/>
</dbReference>
<feature type="transmembrane region" description="Helical" evidence="1">
    <location>
        <begin position="20"/>
        <end position="39"/>
    </location>
</feature>
<keyword evidence="4" id="KW-1185">Reference proteome</keyword>
<evidence type="ECO:0000256" key="1">
    <source>
        <dbReference type="SAM" id="Phobius"/>
    </source>
</evidence>
<protein>
    <recommendedName>
        <fullName evidence="2">Calcineurin-like phosphoesterase domain-containing protein</fullName>
    </recommendedName>
</protein>
<dbReference type="Pfam" id="PF00149">
    <property type="entry name" value="Metallophos"/>
    <property type="match status" value="1"/>
</dbReference>
<keyword evidence="1" id="KW-0472">Membrane</keyword>